<keyword evidence="3" id="KW-0862">Zinc</keyword>
<dbReference type="Pfam" id="PF02574">
    <property type="entry name" value="S-methyl_trans"/>
    <property type="match status" value="1"/>
</dbReference>
<dbReference type="InterPro" id="IPR036589">
    <property type="entry name" value="HCY_dom_sf"/>
</dbReference>
<dbReference type="STRING" id="983964.A0A2T4A5N3"/>
<dbReference type="PROSITE" id="PS50970">
    <property type="entry name" value="HCY"/>
    <property type="match status" value="1"/>
</dbReference>
<evidence type="ECO:0000256" key="1">
    <source>
        <dbReference type="ARBA" id="ARBA00022603"/>
    </source>
</evidence>
<proteinExistence type="predicted"/>
<evidence type="ECO:0000313" key="6">
    <source>
        <dbReference type="Proteomes" id="UP000241690"/>
    </source>
</evidence>
<protein>
    <recommendedName>
        <fullName evidence="4">Hcy-binding domain-containing protein</fullName>
    </recommendedName>
</protein>
<dbReference type="RefSeq" id="XP_024772056.1">
    <property type="nucleotide sequence ID" value="XM_024913517.1"/>
</dbReference>
<keyword evidence="2 3" id="KW-0808">Transferase</keyword>
<accession>A0A2T4A5N3</accession>
<dbReference type="GO" id="GO:0046872">
    <property type="term" value="F:metal ion binding"/>
    <property type="evidence" value="ECO:0007669"/>
    <property type="project" value="UniProtKB-KW"/>
</dbReference>
<feature type="binding site" evidence="3">
    <location>
        <position position="303"/>
    </location>
    <ligand>
        <name>Zn(2+)</name>
        <dbReference type="ChEBI" id="CHEBI:29105"/>
    </ligand>
</feature>
<keyword evidence="1 3" id="KW-0489">Methyltransferase</keyword>
<evidence type="ECO:0000256" key="3">
    <source>
        <dbReference type="PROSITE-ProRule" id="PRU00333"/>
    </source>
</evidence>
<dbReference type="GO" id="GO:0008168">
    <property type="term" value="F:methyltransferase activity"/>
    <property type="evidence" value="ECO:0007669"/>
    <property type="project" value="UniProtKB-UniRule"/>
</dbReference>
<dbReference type="Gene3D" id="3.20.20.330">
    <property type="entry name" value="Homocysteine-binding-like domain"/>
    <property type="match status" value="1"/>
</dbReference>
<reference evidence="5 6" key="1">
    <citation type="submission" date="2016-07" db="EMBL/GenBank/DDBJ databases">
        <title>Multiple horizontal gene transfer events from other fungi enriched the ability of initially mycotrophic Trichoderma (Ascomycota) to feed on dead plant biomass.</title>
        <authorList>
            <consortium name="DOE Joint Genome Institute"/>
            <person name="Aerts A."/>
            <person name="Atanasova L."/>
            <person name="Chenthamara K."/>
            <person name="Zhang J."/>
            <person name="Grujic M."/>
            <person name="Henrissat B."/>
            <person name="Kuo A."/>
            <person name="Salamov A."/>
            <person name="Lipzen A."/>
            <person name="Labutti K."/>
            <person name="Barry K."/>
            <person name="Miao Y."/>
            <person name="Rahimi M.J."/>
            <person name="Shen Q."/>
            <person name="Grigoriev I.V."/>
            <person name="Kubicek C.P."/>
            <person name="Druzhinina I.S."/>
        </authorList>
    </citation>
    <scope>NUCLEOTIDE SEQUENCE [LARGE SCALE GENOMIC DNA]</scope>
    <source>
        <strain evidence="5 6">CBS 226.95</strain>
    </source>
</reference>
<name>A0A2T4A5N3_TRIHA</name>
<feature type="binding site" evidence="3">
    <location>
        <position position="394"/>
    </location>
    <ligand>
        <name>Zn(2+)</name>
        <dbReference type="ChEBI" id="CHEBI:29105"/>
    </ligand>
</feature>
<dbReference type="GeneID" id="36622079"/>
<gene>
    <name evidence="5" type="ORF">M431DRAFT_216670</name>
</gene>
<dbReference type="GO" id="GO:0032259">
    <property type="term" value="P:methylation"/>
    <property type="evidence" value="ECO:0007669"/>
    <property type="project" value="UniProtKB-KW"/>
</dbReference>
<comment type="cofactor">
    <cofactor evidence="3">
        <name>Zn(2+)</name>
        <dbReference type="ChEBI" id="CHEBI:29105"/>
    </cofactor>
</comment>
<evidence type="ECO:0000259" key="4">
    <source>
        <dbReference type="PROSITE" id="PS50970"/>
    </source>
</evidence>
<evidence type="ECO:0000256" key="2">
    <source>
        <dbReference type="ARBA" id="ARBA00022679"/>
    </source>
</evidence>
<dbReference type="SUPFAM" id="SSF82282">
    <property type="entry name" value="Homocysteine S-methyltransferase"/>
    <property type="match status" value="1"/>
</dbReference>
<keyword evidence="3" id="KW-0479">Metal-binding</keyword>
<organism evidence="5 6">
    <name type="scientific">Trichoderma harzianum CBS 226.95</name>
    <dbReference type="NCBI Taxonomy" id="983964"/>
    <lineage>
        <taxon>Eukaryota</taxon>
        <taxon>Fungi</taxon>
        <taxon>Dikarya</taxon>
        <taxon>Ascomycota</taxon>
        <taxon>Pezizomycotina</taxon>
        <taxon>Sordariomycetes</taxon>
        <taxon>Hypocreomycetidae</taxon>
        <taxon>Hypocreales</taxon>
        <taxon>Hypocreaceae</taxon>
        <taxon>Trichoderma</taxon>
    </lineage>
</organism>
<dbReference type="EMBL" id="KZ679684">
    <property type="protein sequence ID" value="PTB52379.1"/>
    <property type="molecule type" value="Genomic_DNA"/>
</dbReference>
<dbReference type="Proteomes" id="UP000241690">
    <property type="component" value="Unassembled WGS sequence"/>
</dbReference>
<keyword evidence="6" id="KW-1185">Reference proteome</keyword>
<dbReference type="AlphaFoldDB" id="A0A2T4A5N3"/>
<feature type="binding site" evidence="3">
    <location>
        <position position="393"/>
    </location>
    <ligand>
        <name>Zn(2+)</name>
        <dbReference type="ChEBI" id="CHEBI:29105"/>
    </ligand>
</feature>
<dbReference type="InterPro" id="IPR003726">
    <property type="entry name" value="HCY_dom"/>
</dbReference>
<evidence type="ECO:0000313" key="5">
    <source>
        <dbReference type="EMBL" id="PTB52379.1"/>
    </source>
</evidence>
<sequence length="410" mass="45148">MEAGAGPLTLSTQLFNSKAGGLTIAHALTSALRYRTVQYSNKTISNLDNLVFHSVSSISTMTNTENRASVPVSFLDGGLGTSLEDNYSITFGPSTPLWSSHLLVSDPSTLLRCQKDFGDVPVDVILTATYQISLEGFANTKTIEYPDGIAPEHVPRFLETAVQIAEQAKQRSCGVALSIGPYGACMVPSQEFSGKYDTAHDSEDDLFAWHRERMEVFASIRDIRQRVRYIALETVPRLDEVVAMRRAMSAVPGLSSGVPFWISCLFPNEDENIPDGGSPEAVIRVMLDPSLAPAVPWGVGINCTKVWKIDSLLRRYEAAINHLLQEGLIEKWPALVLYPDGTNGEVYNTTTMQWEIPQGTEQQDRVPWETQLAEVVRATEARGKWPQIIVGGCCRARPSDIQRLRGCLST</sequence>
<dbReference type="PANTHER" id="PTHR11103">
    <property type="entry name" value="SLR1189 PROTEIN"/>
    <property type="match status" value="1"/>
</dbReference>
<feature type="domain" description="Hcy-binding" evidence="4">
    <location>
        <begin position="61"/>
        <end position="408"/>
    </location>
</feature>
<dbReference type="PANTHER" id="PTHR11103:SF10">
    <property type="entry name" value="HOMOCYSTEINE S-METHYLTRANSFERASE 1-RELATED"/>
    <property type="match status" value="1"/>
</dbReference>